<dbReference type="AlphaFoldDB" id="A0A1U9R3T6"/>
<dbReference type="EMBL" id="CP018047">
    <property type="protein sequence ID" value="AQU71144.1"/>
    <property type="molecule type" value="Genomic_DNA"/>
</dbReference>
<sequence length="73" mass="7673">MVRWAAFSCLLVPVVLVVFGTSVGGAAVPALGLVAVTAVCRLLLRRSERSVRSRRTAGNAKSQGARRGARAHD</sequence>
<reference evidence="3 4" key="1">
    <citation type="submission" date="2016-11" db="EMBL/GenBank/DDBJ databases">
        <title>Complete genome sequence of Streptomyces niveus SCSIO 3406.</title>
        <authorList>
            <person name="Zhu Q."/>
            <person name="Cheng W."/>
            <person name="Song Y."/>
            <person name="Li Q."/>
            <person name="Ju J."/>
        </authorList>
    </citation>
    <scope>NUCLEOTIDE SEQUENCE [LARGE SCALE GENOMIC DNA]</scope>
    <source>
        <strain evidence="3 4">SCSIO 3406</strain>
    </source>
</reference>
<organism evidence="3 4">
    <name type="scientific">Streptomyces niveus</name>
    <name type="common">Streptomyces spheroides</name>
    <dbReference type="NCBI Taxonomy" id="193462"/>
    <lineage>
        <taxon>Bacteria</taxon>
        <taxon>Bacillati</taxon>
        <taxon>Actinomycetota</taxon>
        <taxon>Actinomycetes</taxon>
        <taxon>Kitasatosporales</taxon>
        <taxon>Streptomycetaceae</taxon>
        <taxon>Streptomyces</taxon>
    </lineage>
</organism>
<evidence type="ECO:0000313" key="3">
    <source>
        <dbReference type="EMBL" id="AQU71144.1"/>
    </source>
</evidence>
<evidence type="ECO:0000313" key="4">
    <source>
        <dbReference type="Proteomes" id="UP000189677"/>
    </source>
</evidence>
<feature type="transmembrane region" description="Helical" evidence="2">
    <location>
        <begin position="26"/>
        <end position="44"/>
    </location>
</feature>
<evidence type="ECO:0000256" key="2">
    <source>
        <dbReference type="SAM" id="Phobius"/>
    </source>
</evidence>
<name>A0A1U9R3T6_STRNV</name>
<evidence type="ECO:0000256" key="1">
    <source>
        <dbReference type="SAM" id="MobiDB-lite"/>
    </source>
</evidence>
<accession>A0A1U9R3T6</accession>
<keyword evidence="4" id="KW-1185">Reference proteome</keyword>
<dbReference type="Proteomes" id="UP000189677">
    <property type="component" value="Chromosome"/>
</dbReference>
<keyword evidence="2" id="KW-1133">Transmembrane helix</keyword>
<keyword evidence="2" id="KW-0812">Transmembrane</keyword>
<protein>
    <submittedName>
        <fullName evidence="3">Uncharacterized protein</fullName>
    </submittedName>
</protein>
<feature type="region of interest" description="Disordered" evidence="1">
    <location>
        <begin position="49"/>
        <end position="73"/>
    </location>
</feature>
<gene>
    <name evidence="3" type="ORF">BBN63_22775</name>
</gene>
<keyword evidence="2" id="KW-0472">Membrane</keyword>
<proteinExistence type="predicted"/>
<dbReference type="KEGG" id="snw:BBN63_22775"/>